<dbReference type="STRING" id="4615.A0A199VKZ7"/>
<dbReference type="Proteomes" id="UP000092600">
    <property type="component" value="Unassembled WGS sequence"/>
</dbReference>
<evidence type="ECO:0000313" key="1">
    <source>
        <dbReference type="EMBL" id="OAY77759.1"/>
    </source>
</evidence>
<accession>A0A199VKZ7</accession>
<gene>
    <name evidence="1" type="ORF">ACMD2_07282</name>
</gene>
<protein>
    <submittedName>
        <fullName evidence="1">V-type proton ATPase subunit d1</fullName>
    </submittedName>
</protein>
<reference evidence="1 2" key="1">
    <citation type="journal article" date="2016" name="DNA Res.">
        <title>The draft genome of MD-2 pineapple using hybrid error correction of long reads.</title>
        <authorList>
            <person name="Redwan R.M."/>
            <person name="Saidin A."/>
            <person name="Kumar S.V."/>
        </authorList>
    </citation>
    <scope>NUCLEOTIDE SEQUENCE [LARGE SCALE GENOMIC DNA]</scope>
    <source>
        <strain evidence="2">cv. MD2</strain>
        <tissue evidence="1">Leaf</tissue>
    </source>
</reference>
<proteinExistence type="predicted"/>
<name>A0A199VKZ7_ANACO</name>
<comment type="caution">
    <text evidence="1">The sequence shown here is derived from an EMBL/GenBank/DDBJ whole genome shotgun (WGS) entry which is preliminary data.</text>
</comment>
<dbReference type="AlphaFoldDB" id="A0A199VKZ7"/>
<dbReference type="EMBL" id="LSRQ01001455">
    <property type="protein sequence ID" value="OAY77759.1"/>
    <property type="molecule type" value="Genomic_DNA"/>
</dbReference>
<sequence>MPSFGVCLTGIPITYGHEELTVCEDIDQMHAVVENYPPYQPIFTKMSYGETQMLDKGLFMKKR</sequence>
<evidence type="ECO:0000313" key="2">
    <source>
        <dbReference type="Proteomes" id="UP000092600"/>
    </source>
</evidence>
<organism evidence="1 2">
    <name type="scientific">Ananas comosus</name>
    <name type="common">Pineapple</name>
    <name type="synonym">Ananas ananas</name>
    <dbReference type="NCBI Taxonomy" id="4615"/>
    <lineage>
        <taxon>Eukaryota</taxon>
        <taxon>Viridiplantae</taxon>
        <taxon>Streptophyta</taxon>
        <taxon>Embryophyta</taxon>
        <taxon>Tracheophyta</taxon>
        <taxon>Spermatophyta</taxon>
        <taxon>Magnoliopsida</taxon>
        <taxon>Liliopsida</taxon>
        <taxon>Poales</taxon>
        <taxon>Bromeliaceae</taxon>
        <taxon>Bromelioideae</taxon>
        <taxon>Ananas</taxon>
    </lineage>
</organism>